<evidence type="ECO:0000313" key="2">
    <source>
        <dbReference type="Proteomes" id="UP000029352"/>
    </source>
</evidence>
<dbReference type="KEGG" id="vg:26628729"/>
<evidence type="ECO:0000313" key="1">
    <source>
        <dbReference type="EMBL" id="AIM50345.1"/>
    </source>
</evidence>
<organism evidence="1 2">
    <name type="scientific">Mycobacterium phage Omnicron</name>
    <dbReference type="NCBI Taxonomy" id="1541819"/>
    <lineage>
        <taxon>Viruses</taxon>
        <taxon>Duplodnaviria</taxon>
        <taxon>Heunggongvirae</taxon>
        <taxon>Uroviricota</taxon>
        <taxon>Caudoviricetes</taxon>
        <taxon>Weiservirinae</taxon>
        <taxon>Kratiovirus</taxon>
        <taxon>Kratiovirus omnicron</taxon>
    </lineage>
</organism>
<accession>A0A088FQ23</accession>
<proteinExistence type="predicted"/>
<sequence>MLATLDDLKKALKALRRPELAESLAAEDVADLLEQASDLVAGYLDPSPVPDPIPSAITRVTAEAAALSLIRPTDIPAEAQTLQADGFGVTFAVGGNSPGPYLTAALKLRLKPYRSGMVSVPMSSERY</sequence>
<gene>
    <name evidence="1" type="ORF">PBI_OMNICRON_12</name>
</gene>
<name>A0A088FQ23_9CAUD</name>
<dbReference type="Proteomes" id="UP000029352">
    <property type="component" value="Segment"/>
</dbReference>
<dbReference type="EMBL" id="KM363596">
    <property type="protein sequence ID" value="AIM50345.1"/>
    <property type="molecule type" value="Genomic_DNA"/>
</dbReference>
<keyword evidence="2" id="KW-1185">Reference proteome</keyword>
<dbReference type="RefSeq" id="YP_009201644.1">
    <property type="nucleotide sequence ID" value="NC_028832.1"/>
</dbReference>
<reference evidence="1 2" key="1">
    <citation type="submission" date="2014-08" db="EMBL/GenBank/DDBJ databases">
        <authorList>
            <person name="Isern S."/>
            <person name="Ashley B.D."/>
            <person name="Baer T.D."/>
            <person name="Czarnecki K.W."/>
            <person name="Deneweth R.M."/>
            <person name="Gatt S.M."/>
            <person name="Jenkins M."/>
            <person name="Lang J.F."/>
            <person name="Marfizo C.J."/>
            <person name="McMahon C.W."/>
            <person name="Power T.R."/>
            <person name="Rosales K.A."/>
            <person name="Walter R.S."/>
            <person name="Wozny M.J."/>
            <person name="Yori S."/>
            <person name="Michael S.F."/>
            <person name="Anders K.R."/>
            <person name="Braun M.A."/>
            <person name="Delesalle V.A."/>
            <person name="Hughes L.E."/>
            <person name="Ware V.C."/>
            <person name="Bradley K.W."/>
            <person name="Barker L.P."/>
            <person name="Asai D.J."/>
            <person name="Bowman C.A."/>
            <person name="Russell D.A."/>
            <person name="Pope W.H."/>
            <person name="Jacobs-Sera D."/>
            <person name="Hendrix R.W."/>
            <person name="Hatfull G.F."/>
        </authorList>
    </citation>
    <scope>NUCLEOTIDE SEQUENCE [LARGE SCALE GENOMIC DNA]</scope>
</reference>
<protein>
    <submittedName>
        <fullName evidence="1">Head-to-tail adaptor</fullName>
    </submittedName>
</protein>
<dbReference type="OrthoDB" id="16209at10239"/>
<dbReference type="GeneID" id="26628729"/>